<dbReference type="InterPro" id="IPR003593">
    <property type="entry name" value="AAA+_ATPase"/>
</dbReference>
<dbReference type="Gene3D" id="3.30.530.20">
    <property type="match status" value="1"/>
</dbReference>
<dbReference type="PROSITE" id="PS00211">
    <property type="entry name" value="ABC_TRANSPORTER_1"/>
    <property type="match status" value="1"/>
</dbReference>
<dbReference type="InterPro" id="IPR027417">
    <property type="entry name" value="P-loop_NTPase"/>
</dbReference>
<keyword evidence="3" id="KW-0067">ATP-binding</keyword>
<dbReference type="GO" id="GO:0005524">
    <property type="term" value="F:ATP binding"/>
    <property type="evidence" value="ECO:0007669"/>
    <property type="project" value="UniProtKB-KW"/>
</dbReference>
<evidence type="ECO:0000313" key="7">
    <source>
        <dbReference type="Proteomes" id="UP001445335"/>
    </source>
</evidence>
<keyword evidence="1" id="KW-0813">Transport</keyword>
<accession>A0AAW1SID1</accession>
<dbReference type="GO" id="GO:0016887">
    <property type="term" value="F:ATP hydrolysis activity"/>
    <property type="evidence" value="ECO:0007669"/>
    <property type="project" value="InterPro"/>
</dbReference>
<dbReference type="InterPro" id="IPR017871">
    <property type="entry name" value="ABC_transporter-like_CS"/>
</dbReference>
<reference evidence="6 7" key="1">
    <citation type="journal article" date="2024" name="Nat. Commun.">
        <title>Phylogenomics reveals the evolutionary origins of lichenization in chlorophyte algae.</title>
        <authorList>
            <person name="Puginier C."/>
            <person name="Libourel C."/>
            <person name="Otte J."/>
            <person name="Skaloud P."/>
            <person name="Haon M."/>
            <person name="Grisel S."/>
            <person name="Petersen M."/>
            <person name="Berrin J.G."/>
            <person name="Delaux P.M."/>
            <person name="Dal Grande F."/>
            <person name="Keller J."/>
        </authorList>
    </citation>
    <scope>NUCLEOTIDE SEQUENCE [LARGE SCALE GENOMIC DNA]</scope>
    <source>
        <strain evidence="6 7">SAG 245.80</strain>
    </source>
</reference>
<dbReference type="EMBL" id="JALJOU010000003">
    <property type="protein sequence ID" value="KAK9845253.1"/>
    <property type="molecule type" value="Genomic_DNA"/>
</dbReference>
<dbReference type="PANTHER" id="PTHR42781:SF4">
    <property type="entry name" value="SPERMIDINE_PUTRESCINE IMPORT ATP-BINDING PROTEIN POTA"/>
    <property type="match status" value="1"/>
</dbReference>
<dbReference type="FunFam" id="3.40.50.300:FF:000425">
    <property type="entry name" value="Probable ABC transporter, ATP-binding subunit"/>
    <property type="match status" value="1"/>
</dbReference>
<evidence type="ECO:0000256" key="4">
    <source>
        <dbReference type="ARBA" id="ARBA00023032"/>
    </source>
</evidence>
<keyword evidence="7" id="KW-1185">Reference proteome</keyword>
<dbReference type="PROSITE" id="PS50893">
    <property type="entry name" value="ABC_TRANSPORTER_2"/>
    <property type="match status" value="1"/>
</dbReference>
<protein>
    <recommendedName>
        <fullName evidence="5">ABC transporter domain-containing protein</fullName>
    </recommendedName>
</protein>
<feature type="domain" description="ABC transporter" evidence="5">
    <location>
        <begin position="423"/>
        <end position="657"/>
    </location>
</feature>
<dbReference type="InterPro" id="IPR023393">
    <property type="entry name" value="START-like_dom_sf"/>
</dbReference>
<dbReference type="SUPFAM" id="SSF52540">
    <property type="entry name" value="P-loop containing nucleoside triphosphate hydrolases"/>
    <property type="match status" value="1"/>
</dbReference>
<dbReference type="InterPro" id="IPR003439">
    <property type="entry name" value="ABC_transporter-like_ATP-bd"/>
</dbReference>
<comment type="caution">
    <text evidence="6">The sequence shown here is derived from an EMBL/GenBank/DDBJ whole genome shotgun (WGS) entry which is preliminary data.</text>
</comment>
<proteinExistence type="predicted"/>
<dbReference type="Proteomes" id="UP001445335">
    <property type="component" value="Unassembled WGS sequence"/>
</dbReference>
<evidence type="ECO:0000256" key="3">
    <source>
        <dbReference type="ARBA" id="ARBA00022840"/>
    </source>
</evidence>
<gene>
    <name evidence="6" type="ORF">WJX81_001330</name>
</gene>
<organism evidence="6 7">
    <name type="scientific">Elliptochloris bilobata</name>
    <dbReference type="NCBI Taxonomy" id="381761"/>
    <lineage>
        <taxon>Eukaryota</taxon>
        <taxon>Viridiplantae</taxon>
        <taxon>Chlorophyta</taxon>
        <taxon>core chlorophytes</taxon>
        <taxon>Trebouxiophyceae</taxon>
        <taxon>Trebouxiophyceae incertae sedis</taxon>
        <taxon>Elliptochloris clade</taxon>
        <taxon>Elliptochloris</taxon>
    </lineage>
</organism>
<dbReference type="Pfam" id="PF00005">
    <property type="entry name" value="ABC_tran"/>
    <property type="match status" value="1"/>
</dbReference>
<name>A0AAW1SID1_9CHLO</name>
<evidence type="ECO:0000313" key="6">
    <source>
        <dbReference type="EMBL" id="KAK9845253.1"/>
    </source>
</evidence>
<keyword evidence="4" id="KW-0764">Sulfate transport</keyword>
<evidence type="ECO:0000256" key="2">
    <source>
        <dbReference type="ARBA" id="ARBA00022741"/>
    </source>
</evidence>
<keyword evidence="2" id="KW-0547">Nucleotide-binding</keyword>
<sequence>MLQQAVQRVLPQPTLNGCGKEAAAEHQASSKQTAAALPALELKHSSNGTPPAAASREVSASRAAELASDPLLQQAHNALAGARTLAAHQAVSALCEREGCAYAALAAHSAALGLDLTHLQDQTDLICEVLDSLPDDEGFTCVVKSEPRVMHRKESGSSHHTIKYSADVPAPLEHALALCVEYDLLSTWQSGVMLDTLILCSKAHSETFYGAIWTPLMIFETLVEGHGHDLGEEQRCLMLTLQDAPEPLPPGVLPLPPATAKRKRGGVVRGTAILLEALPPGPGGGAVTQVRIIARLDPRLPFVPGFLISFLLKVVAPYVYRQVQQVLELFNVKDSYMQRRFAQNAALYEGPRPPAHPLLHSRRLVRRQQRQLASVADGSAVDLRTVGLVPEHSHAEATDDERPHDVQGEHEAVALPPKNGVRVQVRDLYKEYKTKSRGVFVAAKGIDMDIEANSITALVGPSGSGKTTLLRLIAGLEEPTSGQILFDDTDATHISVQDRRIGFVFQSYALFRHMTCADNISFGPRMKKLDINVEERVRELLELVGLPDMGLRYPTQLSGGQRQRIALARALAMQPRLLLMDEPFGALDPAVRESVRQGVKDIIKRIGVTTIIVTHDQEEAFDIADRVVIFNRGRVEQVGTPEDIRSAPASAFVLNFISDVNHLPATCTFVRRMGVFTSKPMVMFRPTEVEVATTLPSTQPARYVPATVVDRIDLYYMIKYFMRFDDGLRIEMHDEGEDWEPPKGIELDLEQRVYVRVEPERFVGFTQDELAV</sequence>
<dbReference type="SMART" id="SM00382">
    <property type="entry name" value="AAA"/>
    <property type="match status" value="1"/>
</dbReference>
<evidence type="ECO:0000256" key="1">
    <source>
        <dbReference type="ARBA" id="ARBA00022448"/>
    </source>
</evidence>
<dbReference type="PANTHER" id="PTHR42781">
    <property type="entry name" value="SPERMIDINE/PUTRESCINE IMPORT ATP-BINDING PROTEIN POTA"/>
    <property type="match status" value="1"/>
</dbReference>
<dbReference type="InterPro" id="IPR050093">
    <property type="entry name" value="ABC_SmlMolc_Importer"/>
</dbReference>
<dbReference type="Gene3D" id="3.40.50.300">
    <property type="entry name" value="P-loop containing nucleotide triphosphate hydrolases"/>
    <property type="match status" value="1"/>
</dbReference>
<evidence type="ECO:0000259" key="5">
    <source>
        <dbReference type="PROSITE" id="PS50893"/>
    </source>
</evidence>
<dbReference type="AlphaFoldDB" id="A0AAW1SID1"/>